<sequence>MLMALMALVAPTAATASAATGVGAAAVQRYVALGDSYASGAGVPKQVHLTCLRSNRNYPSLVAAEISPGAVRDVTCGGATTAAMTKSHLFQYPQFNALTADTDLVTLGIGGNDIDFIEIVIRCTTLAVINPTGSPCKNSYTSGGTDQLAETIAETAPLIAATLDGIRQRAPQARVLLVGYPSIVPDDGSRCRPYGLLADGDIPYLRDTTKLLNGMLRAQALAHGAEYVDTYTPSIGHDACQPAADRWVEPLIPAAPAAPFHPNAAGEAGMAEAVLAALAG</sequence>
<dbReference type="AlphaFoldDB" id="A0A852ZSB3"/>
<dbReference type="PANTHER" id="PTHR37981">
    <property type="entry name" value="LIPASE 2"/>
    <property type="match status" value="1"/>
</dbReference>
<comment type="caution">
    <text evidence="5">The sequence shown here is derived from an EMBL/GenBank/DDBJ whole genome shotgun (WGS) entry which is preliminary data.</text>
</comment>
<dbReference type="Pfam" id="PF13472">
    <property type="entry name" value="Lipase_GDSL_2"/>
    <property type="match status" value="1"/>
</dbReference>
<dbReference type="SUPFAM" id="SSF52266">
    <property type="entry name" value="SGNH hydrolase"/>
    <property type="match status" value="1"/>
</dbReference>
<dbReference type="InterPro" id="IPR013830">
    <property type="entry name" value="SGNH_hydro"/>
</dbReference>
<dbReference type="InterPro" id="IPR036514">
    <property type="entry name" value="SGNH_hydro_sf"/>
</dbReference>
<evidence type="ECO:0000313" key="6">
    <source>
        <dbReference type="Proteomes" id="UP000567795"/>
    </source>
</evidence>
<dbReference type="Proteomes" id="UP000567795">
    <property type="component" value="Unassembled WGS sequence"/>
</dbReference>
<accession>A0A852ZSB3</accession>
<feature type="domain" description="SGNH hydrolase-type esterase" evidence="4">
    <location>
        <begin position="32"/>
        <end position="267"/>
    </location>
</feature>
<keyword evidence="3" id="KW-0732">Signal</keyword>
<proteinExistence type="predicted"/>
<dbReference type="EMBL" id="JACBZD010000001">
    <property type="protein sequence ID" value="NYI05326.1"/>
    <property type="molecule type" value="Genomic_DNA"/>
</dbReference>
<feature type="active site" description="Nucleophile" evidence="1">
    <location>
        <position position="36"/>
    </location>
</feature>
<feature type="active site" evidence="1">
    <location>
        <position position="261"/>
    </location>
</feature>
<evidence type="ECO:0000256" key="3">
    <source>
        <dbReference type="SAM" id="SignalP"/>
    </source>
</evidence>
<feature type="disulfide bond" evidence="2">
    <location>
        <begin position="51"/>
        <end position="76"/>
    </location>
</feature>
<dbReference type="GO" id="GO:0019433">
    <property type="term" value="P:triglyceride catabolic process"/>
    <property type="evidence" value="ECO:0007669"/>
    <property type="project" value="TreeGrafter"/>
</dbReference>
<protein>
    <submittedName>
        <fullName evidence="5">Lysophospholipase L1-like esterase</fullName>
    </submittedName>
</protein>
<organism evidence="5 6">
    <name type="scientific">Allostreptomyces psammosilenae</name>
    <dbReference type="NCBI Taxonomy" id="1892865"/>
    <lineage>
        <taxon>Bacteria</taxon>
        <taxon>Bacillati</taxon>
        <taxon>Actinomycetota</taxon>
        <taxon>Actinomycetes</taxon>
        <taxon>Kitasatosporales</taxon>
        <taxon>Streptomycetaceae</taxon>
        <taxon>Allostreptomyces</taxon>
    </lineage>
</organism>
<evidence type="ECO:0000256" key="1">
    <source>
        <dbReference type="PIRSR" id="PIRSR637460-1"/>
    </source>
</evidence>
<keyword evidence="2" id="KW-1015">Disulfide bond</keyword>
<evidence type="ECO:0000313" key="5">
    <source>
        <dbReference type="EMBL" id="NYI05326.1"/>
    </source>
</evidence>
<feature type="disulfide bond" evidence="2">
    <location>
        <begin position="191"/>
        <end position="240"/>
    </location>
</feature>
<dbReference type="InterPro" id="IPR037460">
    <property type="entry name" value="SEST-like"/>
</dbReference>
<reference evidence="5 6" key="1">
    <citation type="submission" date="2020-07" db="EMBL/GenBank/DDBJ databases">
        <title>Sequencing the genomes of 1000 actinobacteria strains.</title>
        <authorList>
            <person name="Klenk H.-P."/>
        </authorList>
    </citation>
    <scope>NUCLEOTIDE SEQUENCE [LARGE SCALE GENOMIC DNA]</scope>
    <source>
        <strain evidence="5 6">DSM 42178</strain>
    </source>
</reference>
<evidence type="ECO:0000256" key="2">
    <source>
        <dbReference type="PIRSR" id="PIRSR637460-2"/>
    </source>
</evidence>
<evidence type="ECO:0000259" key="4">
    <source>
        <dbReference type="Pfam" id="PF13472"/>
    </source>
</evidence>
<dbReference type="GO" id="GO:0004806">
    <property type="term" value="F:triacylglycerol lipase activity"/>
    <property type="evidence" value="ECO:0007669"/>
    <property type="project" value="TreeGrafter"/>
</dbReference>
<gene>
    <name evidence="5" type="ORF">FHU37_002269</name>
</gene>
<dbReference type="PANTHER" id="PTHR37981:SF1">
    <property type="entry name" value="SGNH HYDROLASE-TYPE ESTERASE DOMAIN-CONTAINING PROTEIN"/>
    <property type="match status" value="1"/>
</dbReference>
<keyword evidence="6" id="KW-1185">Reference proteome</keyword>
<feature type="chain" id="PRO_5032459926" evidence="3">
    <location>
        <begin position="19"/>
        <end position="280"/>
    </location>
</feature>
<feature type="disulfide bond" evidence="2">
    <location>
        <begin position="123"/>
        <end position="136"/>
    </location>
</feature>
<feature type="signal peptide" evidence="3">
    <location>
        <begin position="1"/>
        <end position="18"/>
    </location>
</feature>
<name>A0A852ZSB3_9ACTN</name>
<dbReference type="CDD" id="cd01823">
    <property type="entry name" value="SEST_like"/>
    <property type="match status" value="1"/>
</dbReference>
<dbReference type="Gene3D" id="3.40.50.1110">
    <property type="entry name" value="SGNH hydrolase"/>
    <property type="match status" value="1"/>
</dbReference>